<dbReference type="GO" id="GO:0016787">
    <property type="term" value="F:hydrolase activity"/>
    <property type="evidence" value="ECO:0007669"/>
    <property type="project" value="UniProtKB-KW"/>
</dbReference>
<dbReference type="InterPro" id="IPR000073">
    <property type="entry name" value="AB_hydrolase_1"/>
</dbReference>
<dbReference type="OrthoDB" id="294702at2759"/>
<dbReference type="Proteomes" id="UP000247810">
    <property type="component" value="Unassembled WGS sequence"/>
</dbReference>
<dbReference type="GO" id="GO:0016020">
    <property type="term" value="C:membrane"/>
    <property type="evidence" value="ECO:0007669"/>
    <property type="project" value="TreeGrafter"/>
</dbReference>
<organism evidence="2 3">
    <name type="scientific">Aspergillus ellipticus CBS 707.79</name>
    <dbReference type="NCBI Taxonomy" id="1448320"/>
    <lineage>
        <taxon>Eukaryota</taxon>
        <taxon>Fungi</taxon>
        <taxon>Dikarya</taxon>
        <taxon>Ascomycota</taxon>
        <taxon>Pezizomycotina</taxon>
        <taxon>Eurotiomycetes</taxon>
        <taxon>Eurotiomycetidae</taxon>
        <taxon>Eurotiales</taxon>
        <taxon>Aspergillaceae</taxon>
        <taxon>Aspergillus</taxon>
        <taxon>Aspergillus subgen. Circumdati</taxon>
    </lineage>
</organism>
<name>A0A319CT22_9EURO</name>
<dbReference type="SUPFAM" id="SSF53474">
    <property type="entry name" value="alpha/beta-Hydrolases"/>
    <property type="match status" value="1"/>
</dbReference>
<dbReference type="AlphaFoldDB" id="A0A319CT22"/>
<evidence type="ECO:0000313" key="2">
    <source>
        <dbReference type="EMBL" id="PYH87501.1"/>
    </source>
</evidence>
<dbReference type="PANTHER" id="PTHR43798">
    <property type="entry name" value="MONOACYLGLYCEROL LIPASE"/>
    <property type="match status" value="1"/>
</dbReference>
<dbReference type="Gene3D" id="3.40.50.1820">
    <property type="entry name" value="alpha/beta hydrolase"/>
    <property type="match status" value="1"/>
</dbReference>
<dbReference type="InterPro" id="IPR029058">
    <property type="entry name" value="AB_hydrolase_fold"/>
</dbReference>
<accession>A0A319CT22</accession>
<sequence length="162" mass="17848">LLISGLGGTHTEWSVIQSLLSPHARVYSYDRAGYGLSTPSPLPPPTARNRISELTSLLTTANIPPPYILVGHSYGGVLIREFLRVHTSTNVVGMVLLDSWRWANPLPAGWTRLLGPGGWAGFYAVVGVEQRHRSSNPEWAEIKAGEERDGEMMMMRGERRGL</sequence>
<dbReference type="PANTHER" id="PTHR43798:SF33">
    <property type="entry name" value="HYDROLASE, PUTATIVE (AFU_ORTHOLOGUE AFUA_2G14860)-RELATED"/>
    <property type="match status" value="1"/>
</dbReference>
<dbReference type="VEuPathDB" id="FungiDB:BO71DRAFT_472239"/>
<keyword evidence="3" id="KW-1185">Reference proteome</keyword>
<keyword evidence="2" id="KW-0378">Hydrolase</keyword>
<dbReference type="EMBL" id="KZ826228">
    <property type="protein sequence ID" value="PYH87501.1"/>
    <property type="molecule type" value="Genomic_DNA"/>
</dbReference>
<dbReference type="InterPro" id="IPR050266">
    <property type="entry name" value="AB_hydrolase_sf"/>
</dbReference>
<reference evidence="2 3" key="1">
    <citation type="submission" date="2018-02" db="EMBL/GenBank/DDBJ databases">
        <title>The genomes of Aspergillus section Nigri reveals drivers in fungal speciation.</title>
        <authorList>
            <consortium name="DOE Joint Genome Institute"/>
            <person name="Vesth T.C."/>
            <person name="Nybo J."/>
            <person name="Theobald S."/>
            <person name="Brandl J."/>
            <person name="Frisvad J.C."/>
            <person name="Nielsen K.F."/>
            <person name="Lyhne E.K."/>
            <person name="Kogle M.E."/>
            <person name="Kuo A."/>
            <person name="Riley R."/>
            <person name="Clum A."/>
            <person name="Nolan M."/>
            <person name="Lipzen A."/>
            <person name="Salamov A."/>
            <person name="Henrissat B."/>
            <person name="Wiebenga A."/>
            <person name="De vries R.P."/>
            <person name="Grigoriev I.V."/>
            <person name="Mortensen U.H."/>
            <person name="Andersen M.R."/>
            <person name="Baker S.E."/>
        </authorList>
    </citation>
    <scope>NUCLEOTIDE SEQUENCE [LARGE SCALE GENOMIC DNA]</scope>
    <source>
        <strain evidence="2 3">CBS 707.79</strain>
    </source>
</reference>
<gene>
    <name evidence="2" type="ORF">BO71DRAFT_472239</name>
</gene>
<proteinExistence type="predicted"/>
<evidence type="ECO:0000313" key="3">
    <source>
        <dbReference type="Proteomes" id="UP000247810"/>
    </source>
</evidence>
<dbReference type="STRING" id="1448320.A0A319CT22"/>
<evidence type="ECO:0000259" key="1">
    <source>
        <dbReference type="Pfam" id="PF12697"/>
    </source>
</evidence>
<feature type="domain" description="AB hydrolase-1" evidence="1">
    <location>
        <begin position="1"/>
        <end position="120"/>
    </location>
</feature>
<feature type="non-terminal residue" evidence="2">
    <location>
        <position position="1"/>
    </location>
</feature>
<protein>
    <submittedName>
        <fullName evidence="2">Alpha/beta-hydrolase</fullName>
    </submittedName>
</protein>
<dbReference type="Pfam" id="PF12697">
    <property type="entry name" value="Abhydrolase_6"/>
    <property type="match status" value="1"/>
</dbReference>